<dbReference type="EMBL" id="FOIC01000002">
    <property type="protein sequence ID" value="SES91717.1"/>
    <property type="molecule type" value="Genomic_DNA"/>
</dbReference>
<feature type="domain" description="Transcription regulator TrmB N-terminal" evidence="1">
    <location>
        <begin position="28"/>
        <end position="70"/>
    </location>
</feature>
<proteinExistence type="predicted"/>
<dbReference type="InterPro" id="IPR002831">
    <property type="entry name" value="Tscrpt_reg_TrmB_N"/>
</dbReference>
<dbReference type="RefSeq" id="WP_092930032.1">
    <property type="nucleotide sequence ID" value="NZ_FMZP01000001.1"/>
</dbReference>
<dbReference type="Proteomes" id="UP000199320">
    <property type="component" value="Unassembled WGS sequence"/>
</dbReference>
<protein>
    <submittedName>
        <fullName evidence="2">Sugar-specific transcriptional regulator TrmB</fullName>
    </submittedName>
</protein>
<evidence type="ECO:0000313" key="2">
    <source>
        <dbReference type="EMBL" id="SDB98518.1"/>
    </source>
</evidence>
<evidence type="ECO:0000313" key="5">
    <source>
        <dbReference type="Proteomes" id="UP000324021"/>
    </source>
</evidence>
<name>A0A1G6HWJ5_9EURY</name>
<evidence type="ECO:0000259" key="1">
    <source>
        <dbReference type="Pfam" id="PF01978"/>
    </source>
</evidence>
<dbReference type="Proteomes" id="UP000324021">
    <property type="component" value="Unassembled WGS sequence"/>
</dbReference>
<reference evidence="4 5" key="2">
    <citation type="submission" date="2016-10" db="EMBL/GenBank/DDBJ databases">
        <authorList>
            <person name="Varghese N."/>
            <person name="Submissions S."/>
        </authorList>
    </citation>
    <scope>NUCLEOTIDE SEQUENCE [LARGE SCALE GENOMIC DNA]</scope>
    <source>
        <strain evidence="2 5">CDM_1</strain>
        <strain evidence="4">CDM_6</strain>
    </source>
</reference>
<dbReference type="EMBL" id="FMZP01000001">
    <property type="protein sequence ID" value="SDB98518.1"/>
    <property type="molecule type" value="Genomic_DNA"/>
</dbReference>
<accession>A0A1G6HWJ5</accession>
<dbReference type="AlphaFoldDB" id="A0A1G6HWJ5"/>
<organism evidence="2 5">
    <name type="scientific">Natrinema hispanicum</name>
    <dbReference type="NCBI Taxonomy" id="392421"/>
    <lineage>
        <taxon>Archaea</taxon>
        <taxon>Methanobacteriati</taxon>
        <taxon>Methanobacteriota</taxon>
        <taxon>Stenosarchaea group</taxon>
        <taxon>Halobacteria</taxon>
        <taxon>Halobacteriales</taxon>
        <taxon>Natrialbaceae</taxon>
        <taxon>Natrinema</taxon>
    </lineage>
</organism>
<keyword evidence="4" id="KW-1185">Reference proteome</keyword>
<sequence length="77" mass="8326">MSTSEHQLATAGELAVPDEITSPQAKLVYLSVLVTEEAKAADLQQMLGVPKLTLFAVLESLAAQDFIQRTGDCYVCR</sequence>
<dbReference type="OrthoDB" id="182995at2157"/>
<gene>
    <name evidence="3" type="ORF">SAMN04488694_102312</name>
    <name evidence="2" type="ORF">SAMN05192552_100137</name>
</gene>
<evidence type="ECO:0000313" key="4">
    <source>
        <dbReference type="Proteomes" id="UP000199320"/>
    </source>
</evidence>
<reference evidence="3" key="1">
    <citation type="submission" date="2016-10" db="EMBL/GenBank/DDBJ databases">
        <authorList>
            <person name="de Groot N.N."/>
        </authorList>
    </citation>
    <scope>NUCLEOTIDE SEQUENCE [LARGE SCALE GENOMIC DNA]</scope>
    <source>
        <strain evidence="3">CDM_6</strain>
    </source>
</reference>
<dbReference type="STRING" id="392421.SAMN04488694_102312"/>
<evidence type="ECO:0000313" key="3">
    <source>
        <dbReference type="EMBL" id="SES91717.1"/>
    </source>
</evidence>
<dbReference type="Pfam" id="PF01978">
    <property type="entry name" value="TrmB"/>
    <property type="match status" value="1"/>
</dbReference>